<accession>A0ABU0XNQ7</accession>
<dbReference type="EMBL" id="JAVFCB010000010">
    <property type="protein sequence ID" value="MDQ4215390.1"/>
    <property type="molecule type" value="Genomic_DNA"/>
</dbReference>
<dbReference type="InterPro" id="IPR040492">
    <property type="entry name" value="GlfT2_N"/>
</dbReference>
<evidence type="ECO:0000259" key="6">
    <source>
        <dbReference type="Pfam" id="PF19320"/>
    </source>
</evidence>
<evidence type="ECO:0000259" key="5">
    <source>
        <dbReference type="Pfam" id="PF17994"/>
    </source>
</evidence>
<keyword evidence="4 7" id="KW-0808">Transferase</keyword>
<reference evidence="7 8" key="1">
    <citation type="submission" date="2023-08" db="EMBL/GenBank/DDBJ databases">
        <title>Microbacterium sp. nov., isolated from a waste landfill.</title>
        <authorList>
            <person name="Wen W."/>
        </authorList>
    </citation>
    <scope>NUCLEOTIDE SEQUENCE [LARGE SCALE GENOMIC DNA]</scope>
    <source>
        <strain evidence="7 8">ASV81</strain>
    </source>
</reference>
<evidence type="ECO:0000256" key="3">
    <source>
        <dbReference type="ARBA" id="ARBA00022676"/>
    </source>
</evidence>
<feature type="domain" description="Galactofuranosyltransferase-2 C-terminal" evidence="6">
    <location>
        <begin position="418"/>
        <end position="601"/>
    </location>
</feature>
<keyword evidence="3 7" id="KW-0328">Glycosyltransferase</keyword>
<sequence length="607" mass="66149">MAAEPGGVVAQRLVFPRDGIAAEAPALYLRGDAVAEGRSSFSVPPGSRGSFATYFNAFPAAIWASVSGIDRAALHLHAEGEGIHRLRGVTADGAPCTLAEARGAGELILSTGSFPDGLTWVWLETEAGAGPVRVSDAEWRIDATTRPVRMDVAITTMNRVEDCALLIGALGDDELADVLAHVVVVDQGTDPIAPHAPAGDLRNGVPVRVIAQDNLGGSGGFSRGMIEALDTDATHVLLLDDDVRIEAESIRRLHALAATAIGEPLLGAQMLSMLDPTVLHSMGEQMDRATMWWHSTEPELSAADLATHPLELTPGLRRFRPVDFNGWWMCLVPTAAIRRVGASLPYFIKWDDAEYGLRAAAAGHRTVTIPGVALWHVPWTSKDDGLDWQAYFQLRNRIVTALVHERRPRRVLWATWAQDLNHILCLQYGSGRLRNVALQDVLTGPEHLAETLRGGRTRAQRILAEAGQAVRADELVRTGTDTVPDRAAESAPRGAVRQARRLARVLLHQLAPVRRSTGGPESVSRKTGKWWRLGLADEVLLRSASGTGHFLLRRSRAEAFSLLRRSAGLRVRLWLGWPRLSRRYRDAAPGLASSDFWRGVFVPAREE</sequence>
<evidence type="ECO:0000256" key="4">
    <source>
        <dbReference type="ARBA" id="ARBA00022679"/>
    </source>
</evidence>
<dbReference type="Pfam" id="PF13641">
    <property type="entry name" value="Glyco_tranf_2_3"/>
    <property type="match status" value="1"/>
</dbReference>
<dbReference type="RefSeq" id="WP_308490339.1">
    <property type="nucleotide sequence ID" value="NZ_JAVFCB010000010.1"/>
</dbReference>
<protein>
    <submittedName>
        <fullName evidence="7">Glycosyltransferase</fullName>
        <ecNumber evidence="7">2.4.-.-</ecNumber>
    </submittedName>
</protein>
<evidence type="ECO:0000256" key="2">
    <source>
        <dbReference type="ARBA" id="ARBA00006739"/>
    </source>
</evidence>
<dbReference type="Pfam" id="PF19320">
    <property type="entry name" value="GlfT2_domain3"/>
    <property type="match status" value="1"/>
</dbReference>
<dbReference type="Proteomes" id="UP001230289">
    <property type="component" value="Unassembled WGS sequence"/>
</dbReference>
<dbReference type="InterPro" id="IPR029044">
    <property type="entry name" value="Nucleotide-diphossugar_trans"/>
</dbReference>
<dbReference type="SUPFAM" id="SSF53448">
    <property type="entry name" value="Nucleotide-diphospho-sugar transferases"/>
    <property type="match status" value="1"/>
</dbReference>
<comment type="similarity">
    <text evidence="2">Belongs to the glycosyltransferase 2 family.</text>
</comment>
<dbReference type="InterPro" id="IPR045699">
    <property type="entry name" value="GlfT2_C"/>
</dbReference>
<dbReference type="PANTHER" id="PTHR43179:SF12">
    <property type="entry name" value="GALACTOFURANOSYLTRANSFERASE GLFT2"/>
    <property type="match status" value="1"/>
</dbReference>
<name>A0ABU0XNQ7_9MICO</name>
<comment type="pathway">
    <text evidence="1">Cell wall biogenesis; cell wall polysaccharide biosynthesis.</text>
</comment>
<evidence type="ECO:0000313" key="8">
    <source>
        <dbReference type="Proteomes" id="UP001230289"/>
    </source>
</evidence>
<evidence type="ECO:0000256" key="1">
    <source>
        <dbReference type="ARBA" id="ARBA00004776"/>
    </source>
</evidence>
<dbReference type="Gene3D" id="3.90.550.60">
    <property type="match status" value="1"/>
</dbReference>
<keyword evidence="8" id="KW-1185">Reference proteome</keyword>
<comment type="caution">
    <text evidence="7">The sequence shown here is derived from an EMBL/GenBank/DDBJ whole genome shotgun (WGS) entry which is preliminary data.</text>
</comment>
<dbReference type="GO" id="GO:0016757">
    <property type="term" value="F:glycosyltransferase activity"/>
    <property type="evidence" value="ECO:0007669"/>
    <property type="project" value="UniProtKB-KW"/>
</dbReference>
<dbReference type="PANTHER" id="PTHR43179">
    <property type="entry name" value="RHAMNOSYLTRANSFERASE WBBL"/>
    <property type="match status" value="1"/>
</dbReference>
<proteinExistence type="inferred from homology"/>
<dbReference type="EC" id="2.4.-.-" evidence="7"/>
<feature type="domain" description="Galactofuranosyltransferase GlfT2 N-terminal" evidence="5">
    <location>
        <begin position="11"/>
        <end position="140"/>
    </location>
</feature>
<evidence type="ECO:0000313" key="7">
    <source>
        <dbReference type="EMBL" id="MDQ4215390.1"/>
    </source>
</evidence>
<dbReference type="Pfam" id="PF17994">
    <property type="entry name" value="Glft2_N"/>
    <property type="match status" value="1"/>
</dbReference>
<gene>
    <name evidence="7" type="ORF">RBR11_15840</name>
</gene>
<organism evidence="7 8">
    <name type="scientific">Microbacterium capsulatum</name>
    <dbReference type="NCBI Taxonomy" id="3041921"/>
    <lineage>
        <taxon>Bacteria</taxon>
        <taxon>Bacillati</taxon>
        <taxon>Actinomycetota</taxon>
        <taxon>Actinomycetes</taxon>
        <taxon>Micrococcales</taxon>
        <taxon>Microbacteriaceae</taxon>
        <taxon>Microbacterium</taxon>
    </lineage>
</organism>